<evidence type="ECO:0000313" key="2">
    <source>
        <dbReference type="Proteomes" id="UP000048949"/>
    </source>
</evidence>
<organism evidence="1 2">
    <name type="scientific">Nereida ignava</name>
    <dbReference type="NCBI Taxonomy" id="282199"/>
    <lineage>
        <taxon>Bacteria</taxon>
        <taxon>Pseudomonadati</taxon>
        <taxon>Pseudomonadota</taxon>
        <taxon>Alphaproteobacteria</taxon>
        <taxon>Rhodobacterales</taxon>
        <taxon>Roseobacteraceae</taxon>
        <taxon>Nereida</taxon>
    </lineage>
</organism>
<dbReference type="NCBIfam" id="NF033572">
    <property type="entry name" value="transpos_ISKra4"/>
    <property type="match status" value="1"/>
</dbReference>
<dbReference type="RefSeq" id="WP_048600075.1">
    <property type="nucleotide sequence ID" value="NZ_CVPC01000030.1"/>
</dbReference>
<protein>
    <recommendedName>
        <fullName evidence="3">Transposase</fullName>
    </recommendedName>
</protein>
<evidence type="ECO:0008006" key="3">
    <source>
        <dbReference type="Google" id="ProtNLM"/>
    </source>
</evidence>
<dbReference type="AlphaFoldDB" id="A0A0U1NPQ0"/>
<dbReference type="OrthoDB" id="8089897at2"/>
<proteinExistence type="predicted"/>
<gene>
    <name evidence="1" type="ORF">NIG5292_02752</name>
</gene>
<reference evidence="1 2" key="1">
    <citation type="submission" date="2015-04" db="EMBL/GenBank/DDBJ databases">
        <authorList>
            <person name="Syromyatnikov M.Y."/>
            <person name="Popov V.N."/>
        </authorList>
    </citation>
    <scope>NUCLEOTIDE SEQUENCE [LARGE SCALE GENOMIC DNA]</scope>
    <source>
        <strain evidence="1 2">CECT 5292</strain>
    </source>
</reference>
<dbReference type="Proteomes" id="UP000048949">
    <property type="component" value="Unassembled WGS sequence"/>
</dbReference>
<accession>A0A0U1NPQ0</accession>
<dbReference type="EMBL" id="CVQV01000030">
    <property type="protein sequence ID" value="CRK76687.1"/>
    <property type="molecule type" value="Genomic_DNA"/>
</dbReference>
<keyword evidence="2" id="KW-1185">Reference proteome</keyword>
<sequence>MHWRITVEAVDLTGEEYRQEFLFEKDLDGLTDGRIGCSIEDGKEIMREIQKAVVQRELDLWVRYRRICQCCGGQLPIKDYRTRKILTVFGAVPLTSPRLMICQRCTPWACFTFSPAADLCPDRATPELMELSARLGAKLPYREASDILSTFLPDQMSRKFTTLRHRTLSVGKRIEDAERSRRWNEFLAKEDRTQLELQMEDDPAREFIFTVDTAHIPLVKNWGGRTFEAVVGHCGRGGRGDSPGPLFAFEGTQLAELDATASLALNDQGYIGRGEITVISDGEECLKRLTGMLPQPATHILDWFHISMKLQPLAQIALTVPEGYGLFEQDIDRIKWRLWNGQPKRALDLIALVRKALSSETGHCFWAQRADKLLEKLSTYISRNSQSVINYAERHRAGRRIATSPAEASVNALVAKRFVKKQQMRWSRTGAHYLLKVRAAMLNGDLPDRTRYVPPETEGSPYVASLLNPKPPLLKAA</sequence>
<evidence type="ECO:0000313" key="1">
    <source>
        <dbReference type="EMBL" id="CRK76687.1"/>
    </source>
</evidence>
<name>A0A0U1NPQ0_9RHOB</name>